<evidence type="ECO:0000313" key="3">
    <source>
        <dbReference type="Proteomes" id="UP000439752"/>
    </source>
</evidence>
<reference evidence="2 3" key="1">
    <citation type="submission" date="2019-10" db="EMBL/GenBank/DDBJ databases">
        <authorList>
            <person name="Karimi E."/>
        </authorList>
    </citation>
    <scope>NUCLEOTIDE SEQUENCE [LARGE SCALE GENOMIC DNA]</scope>
    <source>
        <strain evidence="2">Exiguobacterium sp. 9Y</strain>
    </source>
</reference>
<organism evidence="2 3">
    <name type="scientific">Exiguobacterium oxidotolerans</name>
    <dbReference type="NCBI Taxonomy" id="223958"/>
    <lineage>
        <taxon>Bacteria</taxon>
        <taxon>Bacillati</taxon>
        <taxon>Bacillota</taxon>
        <taxon>Bacilli</taxon>
        <taxon>Bacillales</taxon>
        <taxon>Bacillales Family XII. Incertae Sedis</taxon>
        <taxon>Exiguobacterium</taxon>
    </lineage>
</organism>
<name>A0A653IFY4_9BACL</name>
<keyword evidence="1" id="KW-1133">Transmembrane helix</keyword>
<keyword evidence="3" id="KW-1185">Reference proteome</keyword>
<dbReference type="AlphaFoldDB" id="A0A653IFY4"/>
<accession>A0A653IFY4</accession>
<keyword evidence="1" id="KW-0812">Transmembrane</keyword>
<gene>
    <name evidence="2" type="ORF">EXIGUO9Y_360278</name>
</gene>
<dbReference type="RefSeq" id="WP_029332973.1">
    <property type="nucleotide sequence ID" value="NZ_LR732312.1"/>
</dbReference>
<dbReference type="EMBL" id="CABWKQ010000030">
    <property type="protein sequence ID" value="VWX38001.1"/>
    <property type="molecule type" value="Genomic_DNA"/>
</dbReference>
<sequence>MVFLRQFINYLQTTLVPNRSFLKTRLADVSLYFCGLAWISFWTTVIDSIFIVKTVPFIVWFMLHFIFVAIALLLFLLLMSYLNRWLIAWILPRPWAYRQVFPYTVAANLWSFPVGVLCYQLGFSALGVTLLLVGHFIYSLLPVFSARNRKKNTHPKS</sequence>
<evidence type="ECO:0000313" key="2">
    <source>
        <dbReference type="EMBL" id="VWX38001.1"/>
    </source>
</evidence>
<evidence type="ECO:0000256" key="1">
    <source>
        <dbReference type="SAM" id="Phobius"/>
    </source>
</evidence>
<protein>
    <submittedName>
        <fullName evidence="2">Uncharacterized protein</fullName>
    </submittedName>
</protein>
<dbReference type="Proteomes" id="UP000439752">
    <property type="component" value="Unassembled WGS sequence"/>
</dbReference>
<feature type="transmembrane region" description="Helical" evidence="1">
    <location>
        <begin position="29"/>
        <end position="51"/>
    </location>
</feature>
<proteinExistence type="predicted"/>
<feature type="transmembrane region" description="Helical" evidence="1">
    <location>
        <begin position="128"/>
        <end position="146"/>
    </location>
</feature>
<keyword evidence="1" id="KW-0472">Membrane</keyword>
<feature type="transmembrane region" description="Helical" evidence="1">
    <location>
        <begin position="57"/>
        <end position="79"/>
    </location>
</feature>